<proteinExistence type="predicted"/>
<keyword evidence="2" id="KW-1185">Reference proteome</keyword>
<dbReference type="Proteomes" id="UP001497453">
    <property type="component" value="Chromosome 1"/>
</dbReference>
<sequence>MKPGAAYPSDLCWTAPLALIDRRHLHDDTEFGIVVVGHIVVRCLEAAVGSVLCLGVEIRYGVGDLVYSTSSKGSVVLLMCQASTHTAVTLSDGASV</sequence>
<evidence type="ECO:0000313" key="1">
    <source>
        <dbReference type="EMBL" id="CAL1696136.1"/>
    </source>
</evidence>
<organism evidence="1 2">
    <name type="scientific">Somion occarium</name>
    <dbReference type="NCBI Taxonomy" id="3059160"/>
    <lineage>
        <taxon>Eukaryota</taxon>
        <taxon>Fungi</taxon>
        <taxon>Dikarya</taxon>
        <taxon>Basidiomycota</taxon>
        <taxon>Agaricomycotina</taxon>
        <taxon>Agaricomycetes</taxon>
        <taxon>Polyporales</taxon>
        <taxon>Cerrenaceae</taxon>
        <taxon>Somion</taxon>
    </lineage>
</organism>
<evidence type="ECO:0000313" key="2">
    <source>
        <dbReference type="Proteomes" id="UP001497453"/>
    </source>
</evidence>
<dbReference type="EMBL" id="OZ037944">
    <property type="protein sequence ID" value="CAL1696136.1"/>
    <property type="molecule type" value="Genomic_DNA"/>
</dbReference>
<protein>
    <submittedName>
        <fullName evidence="1">Uncharacterized protein</fullName>
    </submittedName>
</protein>
<accession>A0ABP1CKA2</accession>
<gene>
    <name evidence="1" type="ORF">GFSPODELE1_LOCUS1061</name>
</gene>
<name>A0ABP1CKA2_9APHY</name>
<reference evidence="2" key="1">
    <citation type="submission" date="2024-04" db="EMBL/GenBank/DDBJ databases">
        <authorList>
            <person name="Shaw F."/>
            <person name="Minotto A."/>
        </authorList>
    </citation>
    <scope>NUCLEOTIDE SEQUENCE [LARGE SCALE GENOMIC DNA]</scope>
</reference>